<keyword evidence="15" id="KW-0675">Receptor</keyword>
<dbReference type="AlphaFoldDB" id="A0A9W6IQA8"/>
<evidence type="ECO:0000256" key="7">
    <source>
        <dbReference type="ARBA" id="ARBA00023077"/>
    </source>
</evidence>
<keyword evidence="16" id="KW-1185">Reference proteome</keyword>
<reference evidence="15" key="2">
    <citation type="submission" date="2023-01" db="EMBL/GenBank/DDBJ databases">
        <authorList>
            <person name="Sun Q."/>
            <person name="Evtushenko L."/>
        </authorList>
    </citation>
    <scope>NUCLEOTIDE SEQUENCE</scope>
    <source>
        <strain evidence="15">VKM B-1513</strain>
    </source>
</reference>
<dbReference type="Pfam" id="PF13620">
    <property type="entry name" value="CarboxypepD_reg"/>
    <property type="match status" value="1"/>
</dbReference>
<dbReference type="InterPro" id="IPR011662">
    <property type="entry name" value="Secretin/TonB_short_N"/>
</dbReference>
<gene>
    <name evidence="15" type="ORF">GCM10017621_27580</name>
</gene>
<keyword evidence="7 11" id="KW-0798">TonB box</keyword>
<dbReference type="Pfam" id="PF07715">
    <property type="entry name" value="Plug"/>
    <property type="match status" value="1"/>
</dbReference>
<feature type="domain" description="Secretin/TonB short N-terminal" evidence="14">
    <location>
        <begin position="49"/>
        <end position="100"/>
    </location>
</feature>
<evidence type="ECO:0000256" key="11">
    <source>
        <dbReference type="RuleBase" id="RU003357"/>
    </source>
</evidence>
<keyword evidence="3 10" id="KW-1134">Transmembrane beta strand</keyword>
<dbReference type="InterPro" id="IPR039426">
    <property type="entry name" value="TonB-dep_rcpt-like"/>
</dbReference>
<dbReference type="Gene3D" id="3.55.50.30">
    <property type="match status" value="1"/>
</dbReference>
<dbReference type="SUPFAM" id="SSF49452">
    <property type="entry name" value="Starch-binding domain-like"/>
    <property type="match status" value="1"/>
</dbReference>
<dbReference type="NCBIfam" id="TIGR01782">
    <property type="entry name" value="TonB-Xanth-Caul"/>
    <property type="match status" value="1"/>
</dbReference>
<evidence type="ECO:0000256" key="10">
    <source>
        <dbReference type="PROSITE-ProRule" id="PRU01360"/>
    </source>
</evidence>
<comment type="caution">
    <text evidence="15">The sequence shown here is derived from an EMBL/GenBank/DDBJ whole genome shotgun (WGS) entry which is preliminary data.</text>
</comment>
<feature type="region of interest" description="Disordered" evidence="12">
    <location>
        <begin position="489"/>
        <end position="508"/>
    </location>
</feature>
<keyword evidence="6" id="KW-0408">Iron</keyword>
<organism evidence="15 16">
    <name type="scientific">Maricaulis virginensis</name>
    <dbReference type="NCBI Taxonomy" id="144022"/>
    <lineage>
        <taxon>Bacteria</taxon>
        <taxon>Pseudomonadati</taxon>
        <taxon>Pseudomonadota</taxon>
        <taxon>Alphaproteobacteria</taxon>
        <taxon>Maricaulales</taxon>
        <taxon>Maricaulaceae</taxon>
        <taxon>Maricaulis</taxon>
    </lineage>
</organism>
<evidence type="ECO:0000256" key="4">
    <source>
        <dbReference type="ARBA" id="ARBA00022496"/>
    </source>
</evidence>
<keyword evidence="4" id="KW-0406">Ion transport</keyword>
<evidence type="ECO:0000313" key="15">
    <source>
        <dbReference type="EMBL" id="GLK53250.1"/>
    </source>
</evidence>
<dbReference type="InterPro" id="IPR010104">
    <property type="entry name" value="TonB_rcpt_bac"/>
</dbReference>
<feature type="chain" id="PRO_5040721921" evidence="13">
    <location>
        <begin position="26"/>
        <end position="1172"/>
    </location>
</feature>
<keyword evidence="13" id="KW-0732">Signal</keyword>
<comment type="subcellular location">
    <subcellularLocation>
        <location evidence="1 10">Cell outer membrane</location>
        <topology evidence="1 10">Multi-pass membrane protein</topology>
    </subcellularLocation>
</comment>
<name>A0A9W6IQA8_9PROT</name>
<dbReference type="PANTHER" id="PTHR40980">
    <property type="entry name" value="PLUG DOMAIN-CONTAINING PROTEIN"/>
    <property type="match status" value="1"/>
</dbReference>
<accession>A0A9W6IQA8</accession>
<evidence type="ECO:0000256" key="12">
    <source>
        <dbReference type="SAM" id="MobiDB-lite"/>
    </source>
</evidence>
<evidence type="ECO:0000256" key="3">
    <source>
        <dbReference type="ARBA" id="ARBA00022452"/>
    </source>
</evidence>
<evidence type="ECO:0000256" key="1">
    <source>
        <dbReference type="ARBA" id="ARBA00004571"/>
    </source>
</evidence>
<dbReference type="EMBL" id="BSFE01000009">
    <property type="protein sequence ID" value="GLK53250.1"/>
    <property type="molecule type" value="Genomic_DNA"/>
</dbReference>
<dbReference type="InterPro" id="IPR037066">
    <property type="entry name" value="Plug_dom_sf"/>
</dbReference>
<evidence type="ECO:0000259" key="14">
    <source>
        <dbReference type="SMART" id="SM00965"/>
    </source>
</evidence>
<dbReference type="Gene3D" id="2.170.130.10">
    <property type="entry name" value="TonB-dependent receptor, plug domain"/>
    <property type="match status" value="1"/>
</dbReference>
<keyword evidence="4" id="KW-0410">Iron transport</keyword>
<dbReference type="PROSITE" id="PS52016">
    <property type="entry name" value="TONB_DEPENDENT_REC_3"/>
    <property type="match status" value="1"/>
</dbReference>
<dbReference type="RefSeq" id="WP_271187604.1">
    <property type="nucleotide sequence ID" value="NZ_BSFE01000009.1"/>
</dbReference>
<proteinExistence type="inferred from homology"/>
<evidence type="ECO:0000256" key="13">
    <source>
        <dbReference type="SAM" id="SignalP"/>
    </source>
</evidence>
<dbReference type="InterPro" id="IPR000531">
    <property type="entry name" value="Beta-barrel_TonB"/>
</dbReference>
<evidence type="ECO:0000256" key="5">
    <source>
        <dbReference type="ARBA" id="ARBA00022692"/>
    </source>
</evidence>
<dbReference type="Proteomes" id="UP001143486">
    <property type="component" value="Unassembled WGS sequence"/>
</dbReference>
<evidence type="ECO:0000256" key="2">
    <source>
        <dbReference type="ARBA" id="ARBA00022448"/>
    </source>
</evidence>
<dbReference type="InterPro" id="IPR036942">
    <property type="entry name" value="Beta-barrel_TonB_sf"/>
</dbReference>
<evidence type="ECO:0000256" key="6">
    <source>
        <dbReference type="ARBA" id="ARBA00023004"/>
    </source>
</evidence>
<keyword evidence="5 10" id="KW-0812">Transmembrane</keyword>
<dbReference type="GO" id="GO:0006826">
    <property type="term" value="P:iron ion transport"/>
    <property type="evidence" value="ECO:0007669"/>
    <property type="project" value="UniProtKB-KW"/>
</dbReference>
<reference evidence="15" key="1">
    <citation type="journal article" date="2014" name="Int. J. Syst. Evol. Microbiol.">
        <title>Complete genome sequence of Corynebacterium casei LMG S-19264T (=DSM 44701T), isolated from a smear-ripened cheese.</title>
        <authorList>
            <consortium name="US DOE Joint Genome Institute (JGI-PGF)"/>
            <person name="Walter F."/>
            <person name="Albersmeier A."/>
            <person name="Kalinowski J."/>
            <person name="Ruckert C."/>
        </authorList>
    </citation>
    <scope>NUCLEOTIDE SEQUENCE</scope>
    <source>
        <strain evidence="15">VKM B-1513</strain>
    </source>
</reference>
<dbReference type="InterPro" id="IPR012910">
    <property type="entry name" value="Plug_dom"/>
</dbReference>
<sequence>MAAFNKLLASTALAGSLTFATLAPAFGQDVREGEDLAAALNRVANTQNVEILYSPDVVAGKHAGSVSAGASPEAMLQEMLAGTGLAVQQTRPDVFVVTDPPETGGNARTPAATRTGPEEQEEAATFQETGAPGSIEGRLTDRNTGTGLAGAVIRLANTSIRTVTDQRGFYRMPAVPPGNYEIVAEYVGAGQESLTIRVGAGEEVDQDFTLNPSGAETIVVLGNRGGFLQALNQQRNAENNQTVISADLLGTFPAESVAEALRRVPGISFERDSETGEGDRVSVRGITSEAINIQLNGLQLQGTGIERAVDLTGYLADNISQITIQKSLLPENEGTANGGLIEIETRSALDYGERHFSVGAEHEMPDGDVFGNESQYNASAVFQINDRIGIGGNVQYRNSDRRNFDVAFIGVDAPVLPAGYTSFYSLPYTYNFPFDEALPDRLITGANHFIRDRSVENMTGSVFAAWDVNDSTRLRAEYQHISNEDTSSVARMTSSTLTSSTDMPIPELGGEERRRTYIRALRPTMGIADSVETTTTDVFSVRGDTVFDRWTFEYKAGYSNTTRDISRTTIATLADINTDVFNLLDPGSYVVNPDANGTDRIVGGVVDFYGDGIPALALSQAGRELLFDPDTHYVTSATENEGSNSSELFTAAFDVQYDFVSTFLSSMKAGVKYDDSSRTNSDDVLSTNAPTAFYYSRTGSTRQGISEFGGGIFGDYDFGVIGAGGLVLPSLRSGSARTIFDGVAAYAAANPGSYRVTDNRVDPRESAGALSTARTDETRLAAYLQAEVEIGDLTVTGGARFEQIETVGNAISSPIYRQANGVYVDRGEFMDTGLIDYFDNSGQNDKFLPSVVATYRPGDNWVGRFAYNRTIFSPSLIAVNRPLTVVIDQRPGNETATIREGNPELDPEINDNFEIGLERYFGDRPAYVKGAIFYKDISGNITNVLQVAGLADVEDRVNAFLQPLVAVRPDLALSPDTQFYLQRPENGEGGEIYGFELEAATNLDFLPASWPAFLENVQVMGNVTWTEAAFGTDVSARDENGDTISLNLDRPLANQAEWAGNFSVGYEAGGFSGRLLYTYQSELVTSYDEFNLNTIVPEFETLDLMASYTLERGGARYIFFLEGDNLLASGDDAEVTNGTGSYGGEGSPDFFFPTRLQFNGGRTITVGVRATF</sequence>
<feature type="signal peptide" evidence="13">
    <location>
        <begin position="1"/>
        <end position="25"/>
    </location>
</feature>
<dbReference type="InterPro" id="IPR013784">
    <property type="entry name" value="Carb-bd-like_fold"/>
</dbReference>
<dbReference type="SMART" id="SM00965">
    <property type="entry name" value="STN"/>
    <property type="match status" value="1"/>
</dbReference>
<keyword evidence="8 10" id="KW-0472">Membrane</keyword>
<dbReference type="GO" id="GO:0030246">
    <property type="term" value="F:carbohydrate binding"/>
    <property type="evidence" value="ECO:0007669"/>
    <property type="project" value="InterPro"/>
</dbReference>
<comment type="similarity">
    <text evidence="10 11">Belongs to the TonB-dependent receptor family.</text>
</comment>
<dbReference type="Gene3D" id="2.40.170.20">
    <property type="entry name" value="TonB-dependent receptor, beta-barrel domain"/>
    <property type="match status" value="1"/>
</dbReference>
<feature type="region of interest" description="Disordered" evidence="12">
    <location>
        <begin position="97"/>
        <end position="142"/>
    </location>
</feature>
<evidence type="ECO:0000313" key="16">
    <source>
        <dbReference type="Proteomes" id="UP001143486"/>
    </source>
</evidence>
<dbReference type="SUPFAM" id="SSF56935">
    <property type="entry name" value="Porins"/>
    <property type="match status" value="1"/>
</dbReference>
<evidence type="ECO:0000256" key="9">
    <source>
        <dbReference type="ARBA" id="ARBA00023237"/>
    </source>
</evidence>
<evidence type="ECO:0000256" key="8">
    <source>
        <dbReference type="ARBA" id="ARBA00023136"/>
    </source>
</evidence>
<keyword evidence="9 10" id="KW-0998">Cell outer membrane</keyword>
<keyword evidence="2 10" id="KW-0813">Transport</keyword>
<protein>
    <submittedName>
        <fullName evidence="15">TonB-dependent receptor</fullName>
    </submittedName>
</protein>
<dbReference type="Gene3D" id="2.60.40.1120">
    <property type="entry name" value="Carboxypeptidase-like, regulatory domain"/>
    <property type="match status" value="1"/>
</dbReference>
<dbReference type="GO" id="GO:0009279">
    <property type="term" value="C:cell outer membrane"/>
    <property type="evidence" value="ECO:0007669"/>
    <property type="project" value="UniProtKB-SubCell"/>
</dbReference>
<dbReference type="PANTHER" id="PTHR40980:SF4">
    <property type="entry name" value="TONB-DEPENDENT RECEPTOR-LIKE BETA-BARREL DOMAIN-CONTAINING PROTEIN"/>
    <property type="match status" value="1"/>
</dbReference>
<dbReference type="Pfam" id="PF00593">
    <property type="entry name" value="TonB_dep_Rec_b-barrel"/>
    <property type="match status" value="1"/>
</dbReference>